<dbReference type="PANTHER" id="PTHR24096">
    <property type="entry name" value="LONG-CHAIN-FATTY-ACID--COA LIGASE"/>
    <property type="match status" value="1"/>
</dbReference>
<proteinExistence type="inferred from homology"/>
<name>A0AAD9IWR8_9ANNE</name>
<gene>
    <name evidence="5" type="ORF">LSH36_977g02062</name>
</gene>
<evidence type="ECO:0000259" key="3">
    <source>
        <dbReference type="Pfam" id="PF00501"/>
    </source>
</evidence>
<dbReference type="PANTHER" id="PTHR24096:SF422">
    <property type="entry name" value="BCDNA.GH02901"/>
    <property type="match status" value="1"/>
</dbReference>
<dbReference type="Gene3D" id="3.40.50.12780">
    <property type="entry name" value="N-terminal domain of ligase-like"/>
    <property type="match status" value="1"/>
</dbReference>
<feature type="domain" description="AMP-binding enzyme C-terminal" evidence="4">
    <location>
        <begin position="500"/>
        <end position="576"/>
    </location>
</feature>
<feature type="compositionally biased region" description="Low complexity" evidence="2">
    <location>
        <begin position="31"/>
        <end position="46"/>
    </location>
</feature>
<dbReference type="AlphaFoldDB" id="A0AAD9IWR8"/>
<keyword evidence="6" id="KW-1185">Reference proteome</keyword>
<dbReference type="InterPro" id="IPR020845">
    <property type="entry name" value="AMP-binding_CS"/>
</dbReference>
<dbReference type="InterPro" id="IPR000873">
    <property type="entry name" value="AMP-dep_synth/lig_dom"/>
</dbReference>
<dbReference type="GO" id="GO:0016405">
    <property type="term" value="F:CoA-ligase activity"/>
    <property type="evidence" value="ECO:0007669"/>
    <property type="project" value="TreeGrafter"/>
</dbReference>
<sequence length="590" mass="65407">MPDSKVGRRKIKCSDVTSTRSTQSSHRHHSSSSNKNSSSSSSSSSNDKQTIPKMKMFRLSRAVIPSVNRLLTAAPTRCRLNARAFFTSTLADKRYAKSQPEHSNATNIIRSPIQDYDIPESPFLPHYLMENWHKFPNKTALINGETGVKTSYGELQTQTVKLGSAMRRLGFDKGDILTIISPNCPEFFLIYLAGTAIGMTVSPINPQYTQESKVVVFSPSLTDMVNACLRNCHTVKKTIVLGNAPGHQSLADLLQDDGKTFPENISYNSKEDILTMPYSSGTSGPPKGVMLTSYSIVANMIQSSNSDILDVQHDGIYLCVLPLFHIFAQTVIMCTGLRYGVTMVTMSKFDPVAYLNHVQKYKATHLHIVTPIMLFLASHPMVDKFDLSSVQECFFGAAPTPSALIDQFQDKFREKISLCQGFGMTELSPGSHTSPKGKRRPKTIGVVLPNTQFKKEPDKRKMIQNGSGDVAYYDEEGYTVITDRLKELIKVKGFQVAPAELEDLLLTHPAVKDVAVIGKPDDVAGELPRAYVVLRPEANATEEDIANYVKEKAVPYKQLKGGVEFRKEIPKSSSGKILKRILRDELQKNS</sequence>
<dbReference type="EMBL" id="JAODUP010000977">
    <property type="protein sequence ID" value="KAK2142289.1"/>
    <property type="molecule type" value="Genomic_DNA"/>
</dbReference>
<evidence type="ECO:0000259" key="4">
    <source>
        <dbReference type="Pfam" id="PF13193"/>
    </source>
</evidence>
<evidence type="ECO:0008006" key="7">
    <source>
        <dbReference type="Google" id="ProtNLM"/>
    </source>
</evidence>
<feature type="region of interest" description="Disordered" evidence="2">
    <location>
        <begin position="1"/>
        <end position="49"/>
    </location>
</feature>
<organism evidence="5 6">
    <name type="scientific">Paralvinella palmiformis</name>
    <dbReference type="NCBI Taxonomy" id="53620"/>
    <lineage>
        <taxon>Eukaryota</taxon>
        <taxon>Metazoa</taxon>
        <taxon>Spiralia</taxon>
        <taxon>Lophotrochozoa</taxon>
        <taxon>Annelida</taxon>
        <taxon>Polychaeta</taxon>
        <taxon>Sedentaria</taxon>
        <taxon>Canalipalpata</taxon>
        <taxon>Terebellida</taxon>
        <taxon>Terebelliformia</taxon>
        <taxon>Alvinellidae</taxon>
        <taxon>Paralvinella</taxon>
    </lineage>
</organism>
<dbReference type="InterPro" id="IPR045851">
    <property type="entry name" value="AMP-bd_C_sf"/>
</dbReference>
<dbReference type="InterPro" id="IPR025110">
    <property type="entry name" value="AMP-bd_C"/>
</dbReference>
<dbReference type="SUPFAM" id="SSF56801">
    <property type="entry name" value="Acetyl-CoA synthetase-like"/>
    <property type="match status" value="1"/>
</dbReference>
<evidence type="ECO:0000313" key="6">
    <source>
        <dbReference type="Proteomes" id="UP001208570"/>
    </source>
</evidence>
<dbReference type="FunFam" id="3.30.300.30:FF:000007">
    <property type="entry name" value="4-coumarate--CoA ligase 2"/>
    <property type="match status" value="1"/>
</dbReference>
<comment type="similarity">
    <text evidence="1">Belongs to the ATP-dependent AMP-binding enzyme family.</text>
</comment>
<evidence type="ECO:0000313" key="5">
    <source>
        <dbReference type="EMBL" id="KAK2142289.1"/>
    </source>
</evidence>
<dbReference type="Pfam" id="PF13193">
    <property type="entry name" value="AMP-binding_C"/>
    <property type="match status" value="1"/>
</dbReference>
<dbReference type="Gene3D" id="3.30.300.30">
    <property type="match status" value="1"/>
</dbReference>
<comment type="caution">
    <text evidence="5">The sequence shown here is derived from an EMBL/GenBank/DDBJ whole genome shotgun (WGS) entry which is preliminary data.</text>
</comment>
<dbReference type="InterPro" id="IPR042099">
    <property type="entry name" value="ANL_N_sf"/>
</dbReference>
<feature type="domain" description="AMP-dependent synthetase/ligase" evidence="3">
    <location>
        <begin position="130"/>
        <end position="455"/>
    </location>
</feature>
<dbReference type="Pfam" id="PF00501">
    <property type="entry name" value="AMP-binding"/>
    <property type="match status" value="1"/>
</dbReference>
<dbReference type="PROSITE" id="PS00455">
    <property type="entry name" value="AMP_BINDING"/>
    <property type="match status" value="1"/>
</dbReference>
<reference evidence="5" key="1">
    <citation type="journal article" date="2023" name="Mol. Biol. Evol.">
        <title>Third-Generation Sequencing Reveals the Adaptive Role of the Epigenome in Three Deep-Sea Polychaetes.</title>
        <authorList>
            <person name="Perez M."/>
            <person name="Aroh O."/>
            <person name="Sun Y."/>
            <person name="Lan Y."/>
            <person name="Juniper S.K."/>
            <person name="Young C.R."/>
            <person name="Angers B."/>
            <person name="Qian P.Y."/>
        </authorList>
    </citation>
    <scope>NUCLEOTIDE SEQUENCE</scope>
    <source>
        <strain evidence="5">P08H-3</strain>
    </source>
</reference>
<evidence type="ECO:0000256" key="2">
    <source>
        <dbReference type="SAM" id="MobiDB-lite"/>
    </source>
</evidence>
<evidence type="ECO:0000256" key="1">
    <source>
        <dbReference type="ARBA" id="ARBA00006432"/>
    </source>
</evidence>
<protein>
    <recommendedName>
        <fullName evidence="7">4-coumarate--CoA ligase</fullName>
    </recommendedName>
</protein>
<dbReference type="Proteomes" id="UP001208570">
    <property type="component" value="Unassembled WGS sequence"/>
</dbReference>
<accession>A0AAD9IWR8</accession>